<dbReference type="STRING" id="316056.RPC_4223"/>
<evidence type="ECO:0000313" key="1">
    <source>
        <dbReference type="EMBL" id="ABD89747.1"/>
    </source>
</evidence>
<name>Q20YN9_RHOPB</name>
<accession>Q20YN9</accession>
<gene>
    <name evidence="1" type="ordered locus">RPC_4223</name>
</gene>
<dbReference type="Gene3D" id="3.40.50.300">
    <property type="entry name" value="P-loop containing nucleotide triphosphate hydrolases"/>
    <property type="match status" value="1"/>
</dbReference>
<dbReference type="eggNOG" id="ENOG50302PB">
    <property type="taxonomic scope" value="Bacteria"/>
</dbReference>
<evidence type="ECO:0008006" key="2">
    <source>
        <dbReference type="Google" id="ProtNLM"/>
    </source>
</evidence>
<dbReference type="AlphaFoldDB" id="Q20YN9"/>
<dbReference type="EMBL" id="CP000301">
    <property type="protein sequence ID" value="ABD89747.1"/>
    <property type="molecule type" value="Genomic_DNA"/>
</dbReference>
<reference evidence="1" key="1">
    <citation type="submission" date="2006-03" db="EMBL/GenBank/DDBJ databases">
        <title>Complete sequence of Rhodopseudomonas palustris BisB18.</title>
        <authorList>
            <consortium name="US DOE Joint Genome Institute"/>
            <person name="Copeland A."/>
            <person name="Lucas S."/>
            <person name="Lapidus A."/>
            <person name="Barry K."/>
            <person name="Detter J.C."/>
            <person name="Glavina del Rio T."/>
            <person name="Hammon N."/>
            <person name="Israni S."/>
            <person name="Dalin E."/>
            <person name="Tice H."/>
            <person name="Pitluck S."/>
            <person name="Chain P."/>
            <person name="Malfatti S."/>
            <person name="Shin M."/>
            <person name="Vergez L."/>
            <person name="Schmutz J."/>
            <person name="Larimer F."/>
            <person name="Land M."/>
            <person name="Hauser L."/>
            <person name="Pelletier D.A."/>
            <person name="Kyrpides N."/>
            <person name="Anderson I."/>
            <person name="Oda Y."/>
            <person name="Harwood C.S."/>
            <person name="Richardson P."/>
        </authorList>
    </citation>
    <scope>NUCLEOTIDE SEQUENCE [LARGE SCALE GENOMIC DNA]</scope>
    <source>
        <strain evidence="1">BisB18</strain>
    </source>
</reference>
<sequence>MIDISDCSSWTEAVAPRRDDPVLFLHPPKSAGMTVLSFFRLNQSGDNFVNLSRDSGGVAANTPRYLQTRIGGGHLVYGVHHQLRRPLNYVTILRDPLQRQISHFHYVRTGKNGVMSEGCSVSSEESLVYRGAITLEEWVENSLQETNLLVKMLSGKAPNERSLAEAKANIESGRIFAGLAEDMESYLLLLCGRTGLSRPFHFDTNRTRTIEKSDSPSPAAIASFKHLNRLDYELFEFVKLRTRCLVAELPDFFEKALTDVRVIQRRIDHLANPHEHNYIDRGFDAGFLSRVCDCIGGGVESIDRCIEALRPLLGSQPPFHHGFVDDVSNGVVTGWAVNLEAPGERLLIEIRSAAEVIATGWTDLPRPDVSQAGFGNGGSGFSIKLPEGFSDDFVVGIRGAFDGLQHAGPWKLGWNCC</sequence>
<dbReference type="SUPFAM" id="SSF52540">
    <property type="entry name" value="P-loop containing nucleoside triphosphate hydrolases"/>
    <property type="match status" value="1"/>
</dbReference>
<dbReference type="InterPro" id="IPR053259">
    <property type="entry name" value="Golvesin-related_Golgi"/>
</dbReference>
<dbReference type="OrthoDB" id="7173347at2"/>
<dbReference type="InterPro" id="IPR027417">
    <property type="entry name" value="P-loop_NTPase"/>
</dbReference>
<organism evidence="1">
    <name type="scientific">Rhodopseudomonas palustris (strain BisB18)</name>
    <dbReference type="NCBI Taxonomy" id="316056"/>
    <lineage>
        <taxon>Bacteria</taxon>
        <taxon>Pseudomonadati</taxon>
        <taxon>Pseudomonadota</taxon>
        <taxon>Alphaproteobacteria</taxon>
        <taxon>Hyphomicrobiales</taxon>
        <taxon>Nitrobacteraceae</taxon>
        <taxon>Rhodopseudomonas</taxon>
    </lineage>
</organism>
<dbReference type="PANTHER" id="PTHR32301">
    <property type="entry name" value="COUNTIN RECEPTOR CNR3-RELATED"/>
    <property type="match status" value="1"/>
</dbReference>
<dbReference type="HOGENOM" id="CLU_682736_0_0_5"/>
<dbReference type="PANTHER" id="PTHR32301:SF6">
    <property type="entry name" value="GOLVESIN-RELATED"/>
    <property type="match status" value="1"/>
</dbReference>
<dbReference type="KEGG" id="rpc:RPC_4223"/>
<protein>
    <recommendedName>
        <fullName evidence="2">Sulfotransferase family protein</fullName>
    </recommendedName>
</protein>
<proteinExistence type="predicted"/>
<dbReference type="RefSeq" id="WP_011474628.1">
    <property type="nucleotide sequence ID" value="NC_007925.1"/>
</dbReference>